<dbReference type="Proteomes" id="UP000271700">
    <property type="component" value="Unassembled WGS sequence"/>
</dbReference>
<keyword evidence="1" id="KW-0472">Membrane</keyword>
<feature type="transmembrane region" description="Helical" evidence="1">
    <location>
        <begin position="33"/>
        <end position="54"/>
    </location>
</feature>
<protein>
    <submittedName>
        <fullName evidence="2">Uncharacterized protein</fullName>
    </submittedName>
</protein>
<accession>A0A497Z2U2</accession>
<dbReference type="EMBL" id="RCCT01000005">
    <property type="protein sequence ID" value="RLK02720.1"/>
    <property type="molecule type" value="Genomic_DNA"/>
</dbReference>
<organism evidence="2 3">
    <name type="scientific">Ruegeria conchae</name>
    <dbReference type="NCBI Taxonomy" id="981384"/>
    <lineage>
        <taxon>Bacteria</taxon>
        <taxon>Pseudomonadati</taxon>
        <taxon>Pseudomonadota</taxon>
        <taxon>Alphaproteobacteria</taxon>
        <taxon>Rhodobacterales</taxon>
        <taxon>Roseobacteraceae</taxon>
        <taxon>Ruegeria</taxon>
    </lineage>
</organism>
<evidence type="ECO:0000313" key="2">
    <source>
        <dbReference type="EMBL" id="RLK02720.1"/>
    </source>
</evidence>
<comment type="caution">
    <text evidence="2">The sequence shown here is derived from an EMBL/GenBank/DDBJ whole genome shotgun (WGS) entry which is preliminary data.</text>
</comment>
<evidence type="ECO:0000256" key="1">
    <source>
        <dbReference type="SAM" id="Phobius"/>
    </source>
</evidence>
<keyword evidence="1" id="KW-0812">Transmembrane</keyword>
<reference evidence="2 3" key="1">
    <citation type="submission" date="2018-10" db="EMBL/GenBank/DDBJ databases">
        <title>Genomic Encyclopedia of Archaeal and Bacterial Type Strains, Phase II (KMG-II): from individual species to whole genera.</title>
        <authorList>
            <person name="Goeker M."/>
        </authorList>
    </citation>
    <scope>NUCLEOTIDE SEQUENCE [LARGE SCALE GENOMIC DNA]</scope>
    <source>
        <strain evidence="2 3">DSM 29317</strain>
    </source>
</reference>
<keyword evidence="3" id="KW-1185">Reference proteome</keyword>
<keyword evidence="1" id="KW-1133">Transmembrane helix</keyword>
<dbReference type="AlphaFoldDB" id="A0A497Z2U2"/>
<name>A0A497Z2U2_9RHOB</name>
<evidence type="ECO:0000313" key="3">
    <source>
        <dbReference type="Proteomes" id="UP000271700"/>
    </source>
</evidence>
<dbReference type="STRING" id="981384.GCA_000192475_00240"/>
<dbReference type="RefSeq" id="WP_010443654.1">
    <property type="nucleotide sequence ID" value="NZ_AEYW01000025.1"/>
</dbReference>
<dbReference type="OrthoDB" id="7709582at2"/>
<proteinExistence type="predicted"/>
<sequence>MSKLLRISTATGLLGFVVTMAAALNGAVPTILGLGFVMAALGLFGALVGAAASLRHARQSTH</sequence>
<gene>
    <name evidence="2" type="ORF">CLV75_3272</name>
</gene>